<dbReference type="Pfam" id="PF01183">
    <property type="entry name" value="Glyco_hydro_25"/>
    <property type="match status" value="1"/>
</dbReference>
<feature type="repeat" description="Cell wall-binding" evidence="7">
    <location>
        <begin position="258"/>
        <end position="277"/>
    </location>
</feature>
<evidence type="ECO:0000256" key="3">
    <source>
        <dbReference type="ARBA" id="ARBA00012732"/>
    </source>
</evidence>
<dbReference type="Gene3D" id="2.10.270.10">
    <property type="entry name" value="Cholin Binding"/>
    <property type="match status" value="1"/>
</dbReference>
<organism evidence="9">
    <name type="scientific">Siphoviridae sp. ctkTE1</name>
    <dbReference type="NCBI Taxonomy" id="2826444"/>
    <lineage>
        <taxon>Viruses</taxon>
        <taxon>Duplodnaviria</taxon>
        <taxon>Heunggongvirae</taxon>
        <taxon>Uroviricota</taxon>
        <taxon>Caudoviricetes</taxon>
    </lineage>
</organism>
<dbReference type="Gene3D" id="2.20.120.10">
    <property type="entry name" value="Multimodular pneumococcal cell wall endolysin, domain 3"/>
    <property type="match status" value="1"/>
</dbReference>
<evidence type="ECO:0000313" key="9">
    <source>
        <dbReference type="EMBL" id="DAD91089.1"/>
    </source>
</evidence>
<evidence type="ECO:0000256" key="4">
    <source>
        <dbReference type="ARBA" id="ARBA00022737"/>
    </source>
</evidence>
<dbReference type="InterPro" id="IPR017853">
    <property type="entry name" value="GH"/>
</dbReference>
<dbReference type="InterPro" id="IPR008270">
    <property type="entry name" value="Glyco_hydro_25_AS"/>
</dbReference>
<dbReference type="PROSITE" id="PS00953">
    <property type="entry name" value="GLYCOSYL_HYDROL_F25_1"/>
    <property type="match status" value="1"/>
</dbReference>
<keyword evidence="4" id="KW-0677">Repeat</keyword>
<reference evidence="9" key="1">
    <citation type="journal article" date="2021" name="Proc. Natl. Acad. Sci. U.S.A.">
        <title>A Catalog of Tens of Thousands of Viruses from Human Metagenomes Reveals Hidden Associations with Chronic Diseases.</title>
        <authorList>
            <person name="Tisza M.J."/>
            <person name="Buck C.B."/>
        </authorList>
    </citation>
    <scope>NUCLEOTIDE SEQUENCE</scope>
    <source>
        <strain evidence="9">CtkTE1</strain>
    </source>
</reference>
<accession>A0A8S5N8U6</accession>
<sequence length="338" mass="39293">MKKNDLFIDVSSHNGYDITGILESMGTTNTIIKISESTSYINPCLSAQIEQSNPVGFYHFAWFGGDSDEAEREARFFIDNVPQKVKYLVLDYEDHASGDAQANTDACIRFMDVIKDAGYEPIYYSYKPFTLSNVYYEQIIAKYPNSLWIAGYGLNDGNADFEYFPSMEGIRWWQYSSNPFDKNIVLLADEETEIDSGWKNNATGYWYVKEDGSYPKEKFEKINDVWYYFDNSGYMLAEQWKKHKDGKWYWFDKSGAMATGWKKIAEKWYYFNEEGAMVTGWVKYKDTWYYLDGKDGNMVSNAFVQSADKKGWYYLKEDGSMSDKPEFTVEPDGLITTK</sequence>
<dbReference type="SMART" id="SM00641">
    <property type="entry name" value="Glyco_25"/>
    <property type="match status" value="1"/>
</dbReference>
<dbReference type="SUPFAM" id="SSF69360">
    <property type="entry name" value="Cell wall binding repeat"/>
    <property type="match status" value="1"/>
</dbReference>
<evidence type="ECO:0000256" key="5">
    <source>
        <dbReference type="ARBA" id="ARBA00022801"/>
    </source>
</evidence>
<evidence type="ECO:0000256" key="6">
    <source>
        <dbReference type="ARBA" id="ARBA00023295"/>
    </source>
</evidence>
<comment type="similarity">
    <text evidence="2 8">Belongs to the glycosyl hydrolase 25 family.</text>
</comment>
<dbReference type="Gene3D" id="3.20.20.80">
    <property type="entry name" value="Glycosidases"/>
    <property type="match status" value="1"/>
</dbReference>
<dbReference type="InterPro" id="IPR018337">
    <property type="entry name" value="Cell_wall/Cho-bd_repeat"/>
</dbReference>
<dbReference type="EC" id="3.2.1.17" evidence="3 8"/>
<dbReference type="PROSITE" id="PS51904">
    <property type="entry name" value="GLYCOSYL_HYDROL_F25_2"/>
    <property type="match status" value="1"/>
</dbReference>
<evidence type="ECO:0000256" key="7">
    <source>
        <dbReference type="PROSITE-ProRule" id="PRU00591"/>
    </source>
</evidence>
<dbReference type="Pfam" id="PF01473">
    <property type="entry name" value="Choline_bind_1"/>
    <property type="match status" value="3"/>
</dbReference>
<evidence type="ECO:0000256" key="2">
    <source>
        <dbReference type="ARBA" id="ARBA00010646"/>
    </source>
</evidence>
<protein>
    <recommendedName>
        <fullName evidence="3 8">Lysozyme</fullName>
        <ecNumber evidence="3 8">3.2.1.17</ecNumber>
    </recommendedName>
</protein>
<dbReference type="InterPro" id="IPR018077">
    <property type="entry name" value="Glyco_hydro_fam25_subgr"/>
</dbReference>
<dbReference type="GO" id="GO:0003796">
    <property type="term" value="F:lysozyme activity"/>
    <property type="evidence" value="ECO:0007669"/>
    <property type="project" value="UniProtKB-EC"/>
</dbReference>
<feature type="repeat" description="Cell wall-binding" evidence="7">
    <location>
        <begin position="216"/>
        <end position="235"/>
    </location>
</feature>
<keyword evidence="6 8" id="KW-0326">Glycosidase</keyword>
<feature type="repeat" description="Cell wall-binding" evidence="7">
    <location>
        <begin position="237"/>
        <end position="257"/>
    </location>
</feature>
<dbReference type="PROSITE" id="PS51170">
    <property type="entry name" value="CW"/>
    <property type="match status" value="3"/>
</dbReference>
<dbReference type="GO" id="GO:0009253">
    <property type="term" value="P:peptidoglycan catabolic process"/>
    <property type="evidence" value="ECO:0007669"/>
    <property type="project" value="InterPro"/>
</dbReference>
<evidence type="ECO:0000256" key="8">
    <source>
        <dbReference type="RuleBase" id="RU361176"/>
    </source>
</evidence>
<dbReference type="EMBL" id="BK015103">
    <property type="protein sequence ID" value="DAD91089.1"/>
    <property type="molecule type" value="Genomic_DNA"/>
</dbReference>
<name>A0A8S5N8U6_9CAUD</name>
<dbReference type="Pfam" id="PF19127">
    <property type="entry name" value="Choline_bind_3"/>
    <property type="match status" value="1"/>
</dbReference>
<dbReference type="SUPFAM" id="SSF51445">
    <property type="entry name" value="(Trans)glycosidases"/>
    <property type="match status" value="1"/>
</dbReference>
<evidence type="ECO:0000256" key="1">
    <source>
        <dbReference type="ARBA" id="ARBA00000632"/>
    </source>
</evidence>
<proteinExistence type="inferred from homology"/>
<dbReference type="InterPro" id="IPR002053">
    <property type="entry name" value="Glyco_hydro_25"/>
</dbReference>
<keyword evidence="5 8" id="KW-0378">Hydrolase</keyword>
<dbReference type="GO" id="GO:0016998">
    <property type="term" value="P:cell wall macromolecule catabolic process"/>
    <property type="evidence" value="ECO:0007669"/>
    <property type="project" value="InterPro"/>
</dbReference>
<comment type="catalytic activity">
    <reaction evidence="1 8">
        <text>Hydrolysis of (1-&gt;4)-beta-linkages between N-acetylmuramic acid and N-acetyl-D-glucosamine residues in a peptidoglycan and between N-acetyl-D-glucosamine residues in chitodextrins.</text>
        <dbReference type="EC" id="3.2.1.17"/>
    </reaction>
</comment>